<sequence length="407" mass="44633">MNSVLHAVQTNNTRALNELLNLPTSSRDVENALFYACQSGLVDCVRCLLQKGSGDPNARNVSGYTPMFLAVKEGHHEVLAVLCDAGAKVDSRVGNSTALHVAAKMGKDECLEILLERGCSINVVDSTSSTALILAVKGKHYVAIANLIRSGCNLDSRDDQGRTALHYACHTAVAVDQLLKAGARVNICDNQGCTPLLMAATEGLERVVHSLCQSPGIDVNISNDCVKKTPLHILAYKGHIRCVRDLIAAGADINLLDSESKNPLWYAVANAKRDVTALLLKSNGLVDTYQCPVEHPEHACPVRIAVDKSHIDILKLLILSGYDNKHVRECLILPKAHALFSDYQVNYWLQHAQEVTSLRQICRKLIRHHLGIHLFMDLSKLPLPEKLKSYLLLEELDALAVAKRQKN</sequence>
<dbReference type="PROSITE" id="PS50088">
    <property type="entry name" value="ANK_REPEAT"/>
    <property type="match status" value="3"/>
</dbReference>
<dbReference type="SUPFAM" id="SSF158235">
    <property type="entry name" value="SOCS box-like"/>
    <property type="match status" value="1"/>
</dbReference>
<dbReference type="PANTHER" id="PTHR24141">
    <property type="entry name" value="2-5A-DEPENDENT RIBONUCLEASE"/>
    <property type="match status" value="1"/>
</dbReference>
<feature type="non-terminal residue" evidence="5">
    <location>
        <position position="407"/>
    </location>
</feature>
<dbReference type="PROSITE" id="PS50297">
    <property type="entry name" value="ANK_REP_REGION"/>
    <property type="match status" value="3"/>
</dbReference>
<dbReference type="PROSITE" id="PS50225">
    <property type="entry name" value="SOCS"/>
    <property type="match status" value="1"/>
</dbReference>
<dbReference type="InterPro" id="IPR001496">
    <property type="entry name" value="SOCS_box"/>
</dbReference>
<dbReference type="GO" id="GO:0003723">
    <property type="term" value="F:RNA binding"/>
    <property type="evidence" value="ECO:0007669"/>
    <property type="project" value="TreeGrafter"/>
</dbReference>
<feature type="repeat" description="ANK" evidence="3">
    <location>
        <begin position="62"/>
        <end position="94"/>
    </location>
</feature>
<dbReference type="GO" id="GO:0006396">
    <property type="term" value="P:RNA processing"/>
    <property type="evidence" value="ECO:0007669"/>
    <property type="project" value="TreeGrafter"/>
</dbReference>
<feature type="domain" description="SOCS box" evidence="4">
    <location>
        <begin position="344"/>
        <end position="397"/>
    </location>
</feature>
<dbReference type="InterPro" id="IPR036036">
    <property type="entry name" value="SOCS_box-like_dom_sf"/>
</dbReference>
<dbReference type="GO" id="GO:0035556">
    <property type="term" value="P:intracellular signal transduction"/>
    <property type="evidence" value="ECO:0007669"/>
    <property type="project" value="InterPro"/>
</dbReference>
<organism evidence="5">
    <name type="scientific">Arion vulgaris</name>
    <dbReference type="NCBI Taxonomy" id="1028688"/>
    <lineage>
        <taxon>Eukaryota</taxon>
        <taxon>Metazoa</taxon>
        <taxon>Spiralia</taxon>
        <taxon>Lophotrochozoa</taxon>
        <taxon>Mollusca</taxon>
        <taxon>Gastropoda</taxon>
        <taxon>Heterobranchia</taxon>
        <taxon>Euthyneura</taxon>
        <taxon>Panpulmonata</taxon>
        <taxon>Eupulmonata</taxon>
        <taxon>Stylommatophora</taxon>
        <taxon>Helicina</taxon>
        <taxon>Arionoidea</taxon>
        <taxon>Arionidae</taxon>
        <taxon>Arion</taxon>
    </lineage>
</organism>
<dbReference type="SUPFAM" id="SSF48403">
    <property type="entry name" value="Ankyrin repeat"/>
    <property type="match status" value="1"/>
</dbReference>
<accession>A0A0B6ZRH3</accession>
<evidence type="ECO:0000256" key="3">
    <source>
        <dbReference type="PROSITE-ProRule" id="PRU00023"/>
    </source>
</evidence>
<keyword evidence="2 3" id="KW-0040">ANK repeat</keyword>
<feature type="repeat" description="ANK" evidence="3">
    <location>
        <begin position="94"/>
        <end position="126"/>
    </location>
</feature>
<dbReference type="Pfam" id="PF12796">
    <property type="entry name" value="Ank_2"/>
    <property type="match status" value="3"/>
</dbReference>
<dbReference type="SMART" id="SM00248">
    <property type="entry name" value="ANK"/>
    <property type="match status" value="9"/>
</dbReference>
<protein>
    <recommendedName>
        <fullName evidence="4">SOCS box domain-containing protein</fullName>
    </recommendedName>
</protein>
<dbReference type="CDD" id="cd03587">
    <property type="entry name" value="SOCS"/>
    <property type="match status" value="1"/>
</dbReference>
<evidence type="ECO:0000313" key="5">
    <source>
        <dbReference type="EMBL" id="CEK70340.1"/>
    </source>
</evidence>
<gene>
    <name evidence="5" type="primary">ORF73743</name>
</gene>
<dbReference type="EMBL" id="HACG01023475">
    <property type="protein sequence ID" value="CEK70340.1"/>
    <property type="molecule type" value="Transcribed_RNA"/>
</dbReference>
<dbReference type="PRINTS" id="PR01415">
    <property type="entry name" value="ANKYRIN"/>
</dbReference>
<name>A0A0B6ZRH3_9EUPU</name>
<dbReference type="Gene3D" id="1.25.40.20">
    <property type="entry name" value="Ankyrin repeat-containing domain"/>
    <property type="match status" value="3"/>
</dbReference>
<keyword evidence="1" id="KW-0677">Repeat</keyword>
<evidence type="ECO:0000259" key="4">
    <source>
        <dbReference type="PROSITE" id="PS50225"/>
    </source>
</evidence>
<dbReference type="Pfam" id="PF07525">
    <property type="entry name" value="SOCS_box"/>
    <property type="match status" value="1"/>
</dbReference>
<dbReference type="SMART" id="SM00969">
    <property type="entry name" value="SOCS_box"/>
    <property type="match status" value="1"/>
</dbReference>
<dbReference type="PANTHER" id="PTHR24141:SF1">
    <property type="entry name" value="2-5A-DEPENDENT RIBONUCLEASE"/>
    <property type="match status" value="1"/>
</dbReference>
<feature type="repeat" description="ANK" evidence="3">
    <location>
        <begin position="226"/>
        <end position="258"/>
    </location>
</feature>
<evidence type="ECO:0000256" key="2">
    <source>
        <dbReference type="ARBA" id="ARBA00023043"/>
    </source>
</evidence>
<proteinExistence type="predicted"/>
<dbReference type="AlphaFoldDB" id="A0A0B6ZRH3"/>
<dbReference type="InterPro" id="IPR002110">
    <property type="entry name" value="Ankyrin_rpt"/>
</dbReference>
<dbReference type="Gene3D" id="1.10.750.20">
    <property type="entry name" value="SOCS box"/>
    <property type="match status" value="1"/>
</dbReference>
<dbReference type="Pfam" id="PF00023">
    <property type="entry name" value="Ank"/>
    <property type="match status" value="1"/>
</dbReference>
<evidence type="ECO:0000256" key="1">
    <source>
        <dbReference type="ARBA" id="ARBA00022737"/>
    </source>
</evidence>
<dbReference type="GO" id="GO:0004540">
    <property type="term" value="F:RNA nuclease activity"/>
    <property type="evidence" value="ECO:0007669"/>
    <property type="project" value="TreeGrafter"/>
</dbReference>
<dbReference type="InterPro" id="IPR036770">
    <property type="entry name" value="Ankyrin_rpt-contain_sf"/>
</dbReference>
<reference evidence="5" key="1">
    <citation type="submission" date="2014-12" db="EMBL/GenBank/DDBJ databases">
        <title>Insight into the proteome of Arion vulgaris.</title>
        <authorList>
            <person name="Aradska J."/>
            <person name="Bulat T."/>
            <person name="Smidak R."/>
            <person name="Sarate P."/>
            <person name="Gangsoo J."/>
            <person name="Sialana F."/>
            <person name="Bilban M."/>
            <person name="Lubec G."/>
        </authorList>
    </citation>
    <scope>NUCLEOTIDE SEQUENCE</scope>
    <source>
        <tissue evidence="5">Skin</tissue>
    </source>
</reference>